<sequence length="99" mass="10241">MVDRVERVEQTLVGELGLVPFSGADAATVGGYTLIGLRFEPVDAPLAYRLVLTALAAGTLVSALRDAYAVAGFPRRSARWPLPSASGDPAAMSPAGPTE</sequence>
<dbReference type="Proteomes" id="UP000305778">
    <property type="component" value="Unassembled WGS sequence"/>
</dbReference>
<dbReference type="AlphaFoldDB" id="A0A4U0T7W6"/>
<reference evidence="2 3" key="1">
    <citation type="submission" date="2019-04" db="EMBL/GenBank/DDBJ databases">
        <title>Streptomyces oryziradicis sp. nov., a novel actinomycete isolated from rhizosphere soil of rice (Oryza sativa L.).</title>
        <authorList>
            <person name="Li C."/>
        </authorList>
    </citation>
    <scope>NUCLEOTIDE SEQUENCE [LARGE SCALE GENOMIC DNA]</scope>
    <source>
        <strain evidence="2 3">NEAU-C40</strain>
    </source>
</reference>
<evidence type="ECO:0000256" key="1">
    <source>
        <dbReference type="SAM" id="MobiDB-lite"/>
    </source>
</evidence>
<name>A0A4U0T7W6_9ACTN</name>
<keyword evidence="3" id="KW-1185">Reference proteome</keyword>
<dbReference type="RefSeq" id="WP_136725579.1">
    <property type="nucleotide sequence ID" value="NZ_SUMC01000020.1"/>
</dbReference>
<evidence type="ECO:0000313" key="2">
    <source>
        <dbReference type="EMBL" id="TKA09705.1"/>
    </source>
</evidence>
<organism evidence="2 3">
    <name type="scientific">Actinacidiphila oryziradicis</name>
    <dbReference type="NCBI Taxonomy" id="2571141"/>
    <lineage>
        <taxon>Bacteria</taxon>
        <taxon>Bacillati</taxon>
        <taxon>Actinomycetota</taxon>
        <taxon>Actinomycetes</taxon>
        <taxon>Kitasatosporales</taxon>
        <taxon>Streptomycetaceae</taxon>
        <taxon>Actinacidiphila</taxon>
    </lineage>
</organism>
<accession>A0A4U0T7W6</accession>
<comment type="caution">
    <text evidence="2">The sequence shown here is derived from an EMBL/GenBank/DDBJ whole genome shotgun (WGS) entry which is preliminary data.</text>
</comment>
<evidence type="ECO:0000313" key="3">
    <source>
        <dbReference type="Proteomes" id="UP000305778"/>
    </source>
</evidence>
<feature type="region of interest" description="Disordered" evidence="1">
    <location>
        <begin position="78"/>
        <end position="99"/>
    </location>
</feature>
<dbReference type="EMBL" id="SUMC01000020">
    <property type="protein sequence ID" value="TKA09705.1"/>
    <property type="molecule type" value="Genomic_DNA"/>
</dbReference>
<protein>
    <submittedName>
        <fullName evidence="2">Uncharacterized protein</fullName>
    </submittedName>
</protein>
<proteinExistence type="predicted"/>
<gene>
    <name evidence="2" type="ORF">FCI23_21615</name>
</gene>